<dbReference type="PANTHER" id="PTHR33099">
    <property type="entry name" value="FE2OG DIOXYGENASE DOMAIN-CONTAINING PROTEIN"/>
    <property type="match status" value="1"/>
</dbReference>
<name>A0A150FTM5_GONPE</name>
<dbReference type="AlphaFoldDB" id="A0A150FTM5"/>
<feature type="region of interest" description="Disordered" evidence="1">
    <location>
        <begin position="138"/>
        <end position="164"/>
    </location>
</feature>
<dbReference type="PANTHER" id="PTHR33099:SF7">
    <property type="entry name" value="MYND-TYPE DOMAIN-CONTAINING PROTEIN"/>
    <property type="match status" value="1"/>
</dbReference>
<gene>
    <name evidence="2" type="ORF">GPECTOR_1078g353</name>
</gene>
<comment type="caution">
    <text evidence="2">The sequence shown here is derived from an EMBL/GenBank/DDBJ whole genome shotgun (WGS) entry which is preliminary data.</text>
</comment>
<sequence length="233" mass="25637">MQVLPVTSGYRVTLTYNLIATNVVTAADAPEAASGSGGSRRRLLPTVQPLAGGGTPLVAKLRELMAQPDWQPEGATLGYMLGHKYASNFDELTDTMFPGILKGGDRLAYAALCEELGLVARFVPLHLASTVNEEEYRCLSLDEEEEEEEGEEEGEDEGEEKGDEDIRQRIFVGKGIEEDKDHLESVSMMYDIDMWLSLKDNARFDPLVVRRDVLWLGLGCALGPSVSMQLRAL</sequence>
<dbReference type="Proteomes" id="UP000075714">
    <property type="component" value="Unassembled WGS sequence"/>
</dbReference>
<organism evidence="2 3">
    <name type="scientific">Gonium pectorale</name>
    <name type="common">Green alga</name>
    <dbReference type="NCBI Taxonomy" id="33097"/>
    <lineage>
        <taxon>Eukaryota</taxon>
        <taxon>Viridiplantae</taxon>
        <taxon>Chlorophyta</taxon>
        <taxon>core chlorophytes</taxon>
        <taxon>Chlorophyceae</taxon>
        <taxon>CS clade</taxon>
        <taxon>Chlamydomonadales</taxon>
        <taxon>Volvocaceae</taxon>
        <taxon>Gonium</taxon>
    </lineage>
</organism>
<keyword evidence="3" id="KW-1185">Reference proteome</keyword>
<evidence type="ECO:0000313" key="2">
    <source>
        <dbReference type="EMBL" id="KXZ40973.1"/>
    </source>
</evidence>
<evidence type="ECO:0000313" key="3">
    <source>
        <dbReference type="Proteomes" id="UP000075714"/>
    </source>
</evidence>
<dbReference type="OrthoDB" id="27483at2759"/>
<feature type="compositionally biased region" description="Acidic residues" evidence="1">
    <location>
        <begin position="141"/>
        <end position="163"/>
    </location>
</feature>
<proteinExistence type="predicted"/>
<evidence type="ECO:0000256" key="1">
    <source>
        <dbReference type="SAM" id="MobiDB-lite"/>
    </source>
</evidence>
<dbReference type="EMBL" id="LSYV01001073">
    <property type="protein sequence ID" value="KXZ40973.1"/>
    <property type="molecule type" value="Genomic_DNA"/>
</dbReference>
<reference evidence="3" key="1">
    <citation type="journal article" date="2016" name="Nat. Commun.">
        <title>The Gonium pectorale genome demonstrates co-option of cell cycle regulation during the evolution of multicellularity.</title>
        <authorList>
            <person name="Hanschen E.R."/>
            <person name="Marriage T.N."/>
            <person name="Ferris P.J."/>
            <person name="Hamaji T."/>
            <person name="Toyoda A."/>
            <person name="Fujiyama A."/>
            <person name="Neme R."/>
            <person name="Noguchi H."/>
            <person name="Minakuchi Y."/>
            <person name="Suzuki M."/>
            <person name="Kawai-Toyooka H."/>
            <person name="Smith D.R."/>
            <person name="Sparks H."/>
            <person name="Anderson J."/>
            <person name="Bakaric R."/>
            <person name="Luria V."/>
            <person name="Karger A."/>
            <person name="Kirschner M.W."/>
            <person name="Durand P.M."/>
            <person name="Michod R.E."/>
            <person name="Nozaki H."/>
            <person name="Olson B.J."/>
        </authorList>
    </citation>
    <scope>NUCLEOTIDE SEQUENCE [LARGE SCALE GENOMIC DNA]</scope>
    <source>
        <strain evidence="3">NIES-2863</strain>
    </source>
</reference>
<accession>A0A150FTM5</accession>
<protein>
    <submittedName>
        <fullName evidence="2">Uncharacterized protein</fullName>
    </submittedName>
</protein>